<comment type="subcellular location">
    <subcellularLocation>
        <location evidence="1">Cell membrane</location>
        <topology evidence="1">Multi-pass membrane protein</topology>
    </subcellularLocation>
</comment>
<comment type="similarity">
    <text evidence="2">Belongs to the CPA3 antiporters (TC 2.A.63) subunit F family.</text>
</comment>
<sequence length="101" mass="10049">MNEFLTAAVGLILMSLAVGLVRVLRGPGDADRMMAAQLVGTCGIAALLIVGVIGATAAAIDVALVLALLAAFAGAAFAGAAFAARAQRGPAPDTQRKTESR</sequence>
<evidence type="ECO:0000256" key="4">
    <source>
        <dbReference type="ARBA" id="ARBA00022475"/>
    </source>
</evidence>
<protein>
    <submittedName>
        <fullName evidence="9">Monovalent cation/H+ antiporter complex subunit F</fullName>
    </submittedName>
</protein>
<evidence type="ECO:0000256" key="2">
    <source>
        <dbReference type="ARBA" id="ARBA00009212"/>
    </source>
</evidence>
<evidence type="ECO:0000256" key="8">
    <source>
        <dbReference type="SAM" id="Phobius"/>
    </source>
</evidence>
<reference evidence="10" key="1">
    <citation type="journal article" date="2019" name="Int. J. Syst. Evol. Microbiol.">
        <title>The Global Catalogue of Microorganisms (GCM) 10K type strain sequencing project: providing services to taxonomists for standard genome sequencing and annotation.</title>
        <authorList>
            <consortium name="The Broad Institute Genomics Platform"/>
            <consortium name="The Broad Institute Genome Sequencing Center for Infectious Disease"/>
            <person name="Wu L."/>
            <person name="Ma J."/>
        </authorList>
    </citation>
    <scope>NUCLEOTIDE SEQUENCE [LARGE SCALE GENOMIC DNA]</scope>
    <source>
        <strain evidence="10">CGMCC 1.6774</strain>
    </source>
</reference>
<dbReference type="InterPro" id="IPR007208">
    <property type="entry name" value="MrpF/PhaF-like"/>
</dbReference>
<organism evidence="9 10">
    <name type="scientific">Rhodoplanes azumiensis</name>
    <dbReference type="NCBI Taxonomy" id="1897628"/>
    <lineage>
        <taxon>Bacteria</taxon>
        <taxon>Pseudomonadati</taxon>
        <taxon>Pseudomonadota</taxon>
        <taxon>Alphaproteobacteria</taxon>
        <taxon>Hyphomicrobiales</taxon>
        <taxon>Nitrobacteraceae</taxon>
        <taxon>Rhodoplanes</taxon>
    </lineage>
</organism>
<dbReference type="Pfam" id="PF04066">
    <property type="entry name" value="MrpF_PhaF"/>
    <property type="match status" value="1"/>
</dbReference>
<dbReference type="PANTHER" id="PTHR34702">
    <property type="entry name" value="NA(+)/H(+) ANTIPORTER SUBUNIT F1"/>
    <property type="match status" value="1"/>
</dbReference>
<evidence type="ECO:0000256" key="3">
    <source>
        <dbReference type="ARBA" id="ARBA00022448"/>
    </source>
</evidence>
<dbReference type="PANTHER" id="PTHR34702:SF1">
    <property type="entry name" value="NA(+)_H(+) ANTIPORTER SUBUNIT F"/>
    <property type="match status" value="1"/>
</dbReference>
<keyword evidence="6 8" id="KW-1133">Transmembrane helix</keyword>
<evidence type="ECO:0000256" key="1">
    <source>
        <dbReference type="ARBA" id="ARBA00004651"/>
    </source>
</evidence>
<proteinExistence type="inferred from homology"/>
<keyword evidence="4" id="KW-1003">Cell membrane</keyword>
<keyword evidence="5 8" id="KW-0812">Transmembrane</keyword>
<keyword evidence="3" id="KW-0813">Transport</keyword>
<accession>A0ABW5AKK0</accession>
<dbReference type="Proteomes" id="UP001597314">
    <property type="component" value="Unassembled WGS sequence"/>
</dbReference>
<evidence type="ECO:0000256" key="5">
    <source>
        <dbReference type="ARBA" id="ARBA00022692"/>
    </source>
</evidence>
<feature type="transmembrane region" description="Helical" evidence="8">
    <location>
        <begin position="63"/>
        <end position="84"/>
    </location>
</feature>
<comment type="caution">
    <text evidence="9">The sequence shown here is derived from an EMBL/GenBank/DDBJ whole genome shotgun (WGS) entry which is preliminary data.</text>
</comment>
<evidence type="ECO:0000313" key="10">
    <source>
        <dbReference type="Proteomes" id="UP001597314"/>
    </source>
</evidence>
<evidence type="ECO:0000256" key="7">
    <source>
        <dbReference type="ARBA" id="ARBA00023136"/>
    </source>
</evidence>
<keyword evidence="10" id="KW-1185">Reference proteome</keyword>
<dbReference type="RefSeq" id="WP_378478633.1">
    <property type="nucleotide sequence ID" value="NZ_JBHUIW010000017.1"/>
</dbReference>
<gene>
    <name evidence="9" type="ORF">ACFSOX_15075</name>
</gene>
<dbReference type="EMBL" id="JBHUIW010000017">
    <property type="protein sequence ID" value="MFD2183478.1"/>
    <property type="molecule type" value="Genomic_DNA"/>
</dbReference>
<evidence type="ECO:0000313" key="9">
    <source>
        <dbReference type="EMBL" id="MFD2183478.1"/>
    </source>
</evidence>
<keyword evidence="7 8" id="KW-0472">Membrane</keyword>
<evidence type="ECO:0000256" key="6">
    <source>
        <dbReference type="ARBA" id="ARBA00022989"/>
    </source>
</evidence>
<name>A0ABW5AKK0_9BRAD</name>
<feature type="transmembrane region" description="Helical" evidence="8">
    <location>
        <begin position="6"/>
        <end position="24"/>
    </location>
</feature>
<feature type="transmembrane region" description="Helical" evidence="8">
    <location>
        <begin position="36"/>
        <end position="57"/>
    </location>
</feature>